<comment type="similarity">
    <text evidence="2">Belongs to the iron-containing alcohol dehydrogenase family.</text>
</comment>
<dbReference type="Pfam" id="PF25137">
    <property type="entry name" value="ADH_Fe_C"/>
    <property type="match status" value="1"/>
</dbReference>
<dbReference type="InterPro" id="IPR001670">
    <property type="entry name" value="ADH_Fe/GldA"/>
</dbReference>
<evidence type="ECO:0000256" key="2">
    <source>
        <dbReference type="ARBA" id="ARBA00007358"/>
    </source>
</evidence>
<gene>
    <name evidence="7" type="ORF">D7Z94_21990</name>
</gene>
<dbReference type="AlphaFoldDB" id="A0A3B0BY06"/>
<dbReference type="GO" id="GO:0046872">
    <property type="term" value="F:metal ion binding"/>
    <property type="evidence" value="ECO:0007669"/>
    <property type="project" value="InterPro"/>
</dbReference>
<feature type="domain" description="Alcohol dehydrogenase iron-type/glycerol dehydrogenase GldA" evidence="5">
    <location>
        <begin position="11"/>
        <end position="184"/>
    </location>
</feature>
<dbReference type="OrthoDB" id="9801156at2"/>
<name>A0A3B0BY06_9FLAO</name>
<sequence>MKLIHANWNFPTAIWFGTDRIHDLPLACQQLGIKKPLFVTDEGLVKLDIVENTINILRQGGIDFTIYSNVQGNPTEANVLGGVAHYNKNQHDGVIAFGGGSAIDAAKTIAFMSGQSRSLWDFEDVGDNWTHADLEGIAPIIAIPTTAGTGSEVGRASVILDEKLHTKKIIFHPKMLPTLVISDPGLTIGLPANITAWTGIDAMVHAIEAYCAPSYHPMAEGIAIEAIRIIAKYLPLAFSDGTDIIARGQMLVAASMGATAFQKGLGSIHSVAHQLGAIYNKQHGLLNAILLPYALKQNESVIKDKMMYLSNVLELPNKGTDTIIKYILELRAALKIPHTLQEIGIDEENAQEIGEMAFKDPSTPTNARPVDALDLENLFRAAVSGDLNRFQV</sequence>
<dbReference type="PROSITE" id="PS00913">
    <property type="entry name" value="ADH_IRON_1"/>
    <property type="match status" value="1"/>
</dbReference>
<dbReference type="InterPro" id="IPR056798">
    <property type="entry name" value="ADH_Fe_C"/>
</dbReference>
<comment type="cofactor">
    <cofactor evidence="1">
        <name>Fe cation</name>
        <dbReference type="ChEBI" id="CHEBI:24875"/>
    </cofactor>
</comment>
<dbReference type="Gene3D" id="3.40.50.1970">
    <property type="match status" value="1"/>
</dbReference>
<evidence type="ECO:0000259" key="6">
    <source>
        <dbReference type="Pfam" id="PF25137"/>
    </source>
</evidence>
<dbReference type="FunFam" id="3.40.50.1970:FF:000003">
    <property type="entry name" value="Alcohol dehydrogenase, iron-containing"/>
    <property type="match status" value="1"/>
</dbReference>
<dbReference type="SUPFAM" id="SSF56796">
    <property type="entry name" value="Dehydroquinate synthase-like"/>
    <property type="match status" value="1"/>
</dbReference>
<evidence type="ECO:0000313" key="8">
    <source>
        <dbReference type="Proteomes" id="UP000276603"/>
    </source>
</evidence>
<proteinExistence type="inferred from homology"/>
<keyword evidence="3" id="KW-0560">Oxidoreductase</keyword>
<keyword evidence="4" id="KW-0520">NAD</keyword>
<accession>A0A3B0BY06</accession>
<organism evidence="7 8">
    <name type="scientific">Ulvibacterium marinum</name>
    <dbReference type="NCBI Taxonomy" id="2419782"/>
    <lineage>
        <taxon>Bacteria</taxon>
        <taxon>Pseudomonadati</taxon>
        <taxon>Bacteroidota</taxon>
        <taxon>Flavobacteriia</taxon>
        <taxon>Flavobacteriales</taxon>
        <taxon>Flavobacteriaceae</taxon>
        <taxon>Ulvibacterium</taxon>
    </lineage>
</organism>
<protein>
    <submittedName>
        <fullName evidence="7">Iron-containing alcohol dehydrogenase</fullName>
    </submittedName>
</protein>
<dbReference type="PANTHER" id="PTHR11496:SF102">
    <property type="entry name" value="ALCOHOL DEHYDROGENASE 4"/>
    <property type="match status" value="1"/>
</dbReference>
<evidence type="ECO:0000313" key="7">
    <source>
        <dbReference type="EMBL" id="RKN77902.1"/>
    </source>
</evidence>
<feature type="domain" description="Fe-containing alcohol dehydrogenase-like C-terminal" evidence="6">
    <location>
        <begin position="195"/>
        <end position="383"/>
    </location>
</feature>
<reference evidence="7 8" key="1">
    <citation type="submission" date="2018-10" db="EMBL/GenBank/DDBJ databases">
        <title>Ulvibacterium marinum gen. nov., sp. nov., a novel marine bacterium of the family Flavobacteriaceae, isolated from a culture of the green alga Ulva prolifera.</title>
        <authorList>
            <person name="Zhang Z."/>
        </authorList>
    </citation>
    <scope>NUCLEOTIDE SEQUENCE [LARGE SCALE GENOMIC DNA]</scope>
    <source>
        <strain evidence="7 8">CCMM003</strain>
    </source>
</reference>
<evidence type="ECO:0000256" key="4">
    <source>
        <dbReference type="ARBA" id="ARBA00023027"/>
    </source>
</evidence>
<dbReference type="FunFam" id="1.20.1090.10:FF:000001">
    <property type="entry name" value="Aldehyde-alcohol dehydrogenase"/>
    <property type="match status" value="1"/>
</dbReference>
<evidence type="ECO:0000259" key="5">
    <source>
        <dbReference type="Pfam" id="PF00465"/>
    </source>
</evidence>
<evidence type="ECO:0000256" key="1">
    <source>
        <dbReference type="ARBA" id="ARBA00001962"/>
    </source>
</evidence>
<dbReference type="GO" id="GO:0004022">
    <property type="term" value="F:alcohol dehydrogenase (NAD+) activity"/>
    <property type="evidence" value="ECO:0007669"/>
    <property type="project" value="TreeGrafter"/>
</dbReference>
<dbReference type="CDD" id="cd14861">
    <property type="entry name" value="Fe-ADH-like"/>
    <property type="match status" value="1"/>
</dbReference>
<comment type="caution">
    <text evidence="7">The sequence shown here is derived from an EMBL/GenBank/DDBJ whole genome shotgun (WGS) entry which is preliminary data.</text>
</comment>
<dbReference type="Proteomes" id="UP000276603">
    <property type="component" value="Unassembled WGS sequence"/>
</dbReference>
<dbReference type="Pfam" id="PF00465">
    <property type="entry name" value="Fe-ADH"/>
    <property type="match status" value="1"/>
</dbReference>
<dbReference type="InterPro" id="IPR039697">
    <property type="entry name" value="Alcohol_dehydrogenase_Fe"/>
</dbReference>
<dbReference type="InterPro" id="IPR018211">
    <property type="entry name" value="ADH_Fe_CS"/>
</dbReference>
<evidence type="ECO:0000256" key="3">
    <source>
        <dbReference type="ARBA" id="ARBA00023002"/>
    </source>
</evidence>
<keyword evidence="8" id="KW-1185">Reference proteome</keyword>
<dbReference type="Gene3D" id="1.20.1090.10">
    <property type="entry name" value="Dehydroquinate synthase-like - alpha domain"/>
    <property type="match status" value="1"/>
</dbReference>
<dbReference type="PANTHER" id="PTHR11496">
    <property type="entry name" value="ALCOHOL DEHYDROGENASE"/>
    <property type="match status" value="1"/>
</dbReference>
<dbReference type="RefSeq" id="WP_120713799.1">
    <property type="nucleotide sequence ID" value="NZ_RBCJ01000005.1"/>
</dbReference>
<dbReference type="EMBL" id="RBCJ01000005">
    <property type="protein sequence ID" value="RKN77902.1"/>
    <property type="molecule type" value="Genomic_DNA"/>
</dbReference>